<dbReference type="Pfam" id="PF12704">
    <property type="entry name" value="MacB_PCD"/>
    <property type="match status" value="1"/>
</dbReference>
<protein>
    <submittedName>
        <fullName evidence="10">ABC transporter permease</fullName>
    </submittedName>
</protein>
<dbReference type="InterPro" id="IPR025857">
    <property type="entry name" value="MacB_PCD"/>
</dbReference>
<evidence type="ECO:0000256" key="2">
    <source>
        <dbReference type="ARBA" id="ARBA00022475"/>
    </source>
</evidence>
<evidence type="ECO:0000256" key="3">
    <source>
        <dbReference type="ARBA" id="ARBA00022692"/>
    </source>
</evidence>
<sequence>MRTDRLVRIALRSLVKNKMRAALTMLGVIIGVGAVIIMVAIGDGARSVIEEQIADLGTNLLVVTPGSTTVGGARQGAGSSSRLTVDDALFLERESTLLASVSPVIATFTQIVGGNGNWRAPINGVDLDYVDIRDWSIESGRGFESSDLTGKRKVAILGHTVAEQLFPDEDPIGAQVRLRNVPFEVIGVLSEKGQTAEGSDQDDIVLAPYTTVQTRLAGRQFVAQILGSAFSTEDIAAAQEEVRTLVRESHQLSSWEDDDFTVRNQTQIAETAAGATETMTVLLASIAGISLLVGGIGIMNIMLVSVTERTREIGLRMALGARGGDVLRQFLIESLVLSAMGGLLGLGLGGLGSVVVSHFTGWPVAISPTTAAIAMIFAGIVGVGFGYYPARKAAALDPIVALRFD</sequence>
<dbReference type="Proteomes" id="UP000739538">
    <property type="component" value="Unassembled WGS sequence"/>
</dbReference>
<evidence type="ECO:0000256" key="6">
    <source>
        <dbReference type="ARBA" id="ARBA00038076"/>
    </source>
</evidence>
<accession>A0A956SFR2</accession>
<comment type="similarity">
    <text evidence="6">Belongs to the ABC-4 integral membrane protein family.</text>
</comment>
<dbReference type="GO" id="GO:0022857">
    <property type="term" value="F:transmembrane transporter activity"/>
    <property type="evidence" value="ECO:0007669"/>
    <property type="project" value="TreeGrafter"/>
</dbReference>
<name>A0A956SFR2_UNCEI</name>
<evidence type="ECO:0000256" key="4">
    <source>
        <dbReference type="ARBA" id="ARBA00022989"/>
    </source>
</evidence>
<keyword evidence="2" id="KW-1003">Cell membrane</keyword>
<evidence type="ECO:0000256" key="7">
    <source>
        <dbReference type="SAM" id="Phobius"/>
    </source>
</evidence>
<comment type="caution">
    <text evidence="10">The sequence shown here is derived from an EMBL/GenBank/DDBJ whole genome shotgun (WGS) entry which is preliminary data.</text>
</comment>
<dbReference type="EMBL" id="JAGQHS010000059">
    <property type="protein sequence ID" value="MCA9756593.1"/>
    <property type="molecule type" value="Genomic_DNA"/>
</dbReference>
<reference evidence="10" key="2">
    <citation type="journal article" date="2021" name="Microbiome">
        <title>Successional dynamics and alternative stable states in a saline activated sludge microbial community over 9 years.</title>
        <authorList>
            <person name="Wang Y."/>
            <person name="Ye J."/>
            <person name="Ju F."/>
            <person name="Liu L."/>
            <person name="Boyd J.A."/>
            <person name="Deng Y."/>
            <person name="Parks D.H."/>
            <person name="Jiang X."/>
            <person name="Yin X."/>
            <person name="Woodcroft B.J."/>
            <person name="Tyson G.W."/>
            <person name="Hugenholtz P."/>
            <person name="Polz M.F."/>
            <person name="Zhang T."/>
        </authorList>
    </citation>
    <scope>NUCLEOTIDE SEQUENCE</scope>
    <source>
        <strain evidence="10">HKST-UBA02</strain>
    </source>
</reference>
<feature type="transmembrane region" description="Helical" evidence="7">
    <location>
        <begin position="21"/>
        <end position="42"/>
    </location>
</feature>
<evidence type="ECO:0000313" key="11">
    <source>
        <dbReference type="Proteomes" id="UP000739538"/>
    </source>
</evidence>
<dbReference type="InterPro" id="IPR003838">
    <property type="entry name" value="ABC3_permease_C"/>
</dbReference>
<evidence type="ECO:0000256" key="1">
    <source>
        <dbReference type="ARBA" id="ARBA00004651"/>
    </source>
</evidence>
<dbReference type="PANTHER" id="PTHR30572:SF4">
    <property type="entry name" value="ABC TRANSPORTER PERMEASE YTRF"/>
    <property type="match status" value="1"/>
</dbReference>
<feature type="transmembrane region" description="Helical" evidence="7">
    <location>
        <begin position="365"/>
        <end position="388"/>
    </location>
</feature>
<dbReference type="AlphaFoldDB" id="A0A956SFR2"/>
<feature type="transmembrane region" description="Helical" evidence="7">
    <location>
        <begin position="335"/>
        <end position="359"/>
    </location>
</feature>
<dbReference type="InterPro" id="IPR050250">
    <property type="entry name" value="Macrolide_Exporter_MacB"/>
</dbReference>
<evidence type="ECO:0000259" key="9">
    <source>
        <dbReference type="Pfam" id="PF12704"/>
    </source>
</evidence>
<evidence type="ECO:0000256" key="5">
    <source>
        <dbReference type="ARBA" id="ARBA00023136"/>
    </source>
</evidence>
<feature type="domain" description="MacB-like periplasmic core" evidence="9">
    <location>
        <begin position="22"/>
        <end position="244"/>
    </location>
</feature>
<gene>
    <name evidence="10" type="ORF">KDA27_12385</name>
</gene>
<proteinExistence type="inferred from homology"/>
<feature type="transmembrane region" description="Helical" evidence="7">
    <location>
        <begin position="281"/>
        <end position="306"/>
    </location>
</feature>
<keyword evidence="3 7" id="KW-0812">Transmembrane</keyword>
<keyword evidence="4 7" id="KW-1133">Transmembrane helix</keyword>
<dbReference type="PANTHER" id="PTHR30572">
    <property type="entry name" value="MEMBRANE COMPONENT OF TRANSPORTER-RELATED"/>
    <property type="match status" value="1"/>
</dbReference>
<comment type="subcellular location">
    <subcellularLocation>
        <location evidence="1">Cell membrane</location>
        <topology evidence="1">Multi-pass membrane protein</topology>
    </subcellularLocation>
</comment>
<dbReference type="Pfam" id="PF02687">
    <property type="entry name" value="FtsX"/>
    <property type="match status" value="1"/>
</dbReference>
<keyword evidence="5 7" id="KW-0472">Membrane</keyword>
<organism evidence="10 11">
    <name type="scientific">Eiseniibacteriota bacterium</name>
    <dbReference type="NCBI Taxonomy" id="2212470"/>
    <lineage>
        <taxon>Bacteria</taxon>
        <taxon>Candidatus Eiseniibacteriota</taxon>
    </lineage>
</organism>
<evidence type="ECO:0000259" key="8">
    <source>
        <dbReference type="Pfam" id="PF02687"/>
    </source>
</evidence>
<reference evidence="10" key="1">
    <citation type="submission" date="2020-04" db="EMBL/GenBank/DDBJ databases">
        <authorList>
            <person name="Zhang T."/>
        </authorList>
    </citation>
    <scope>NUCLEOTIDE SEQUENCE</scope>
    <source>
        <strain evidence="10">HKST-UBA02</strain>
    </source>
</reference>
<dbReference type="GO" id="GO:0005886">
    <property type="term" value="C:plasma membrane"/>
    <property type="evidence" value="ECO:0007669"/>
    <property type="project" value="UniProtKB-SubCell"/>
</dbReference>
<feature type="domain" description="ABC3 transporter permease C-terminal" evidence="8">
    <location>
        <begin position="285"/>
        <end position="397"/>
    </location>
</feature>
<evidence type="ECO:0000313" key="10">
    <source>
        <dbReference type="EMBL" id="MCA9756593.1"/>
    </source>
</evidence>